<dbReference type="InterPro" id="IPR001697">
    <property type="entry name" value="Pyr_Knase"/>
</dbReference>
<keyword evidence="11" id="KW-0324">Glycolysis</keyword>
<evidence type="ECO:0000256" key="12">
    <source>
        <dbReference type="ARBA" id="ARBA00023317"/>
    </source>
</evidence>
<dbReference type="UniPathway" id="UPA00109">
    <property type="reaction ID" value="UER00188"/>
</dbReference>
<dbReference type="EMBL" id="CM017886">
    <property type="protein sequence ID" value="KAG1370040.1"/>
    <property type="molecule type" value="Genomic_DNA"/>
</dbReference>
<evidence type="ECO:0000256" key="2">
    <source>
        <dbReference type="ARBA" id="ARBA00004997"/>
    </source>
</evidence>
<dbReference type="GO" id="GO:0000287">
    <property type="term" value="F:magnesium ion binding"/>
    <property type="evidence" value="ECO:0007669"/>
    <property type="project" value="InterPro"/>
</dbReference>
<dbReference type="Gene3D" id="3.20.20.60">
    <property type="entry name" value="Phosphoenolpyruvate-binding domains"/>
    <property type="match status" value="1"/>
</dbReference>
<dbReference type="AlphaFoldDB" id="A0A8K0IWZ1"/>
<keyword evidence="7" id="KW-0547">Nucleotide-binding</keyword>
<evidence type="ECO:0000256" key="6">
    <source>
        <dbReference type="ARBA" id="ARBA00022723"/>
    </source>
</evidence>
<evidence type="ECO:0000256" key="7">
    <source>
        <dbReference type="ARBA" id="ARBA00022741"/>
    </source>
</evidence>
<evidence type="ECO:0000256" key="8">
    <source>
        <dbReference type="ARBA" id="ARBA00022777"/>
    </source>
</evidence>
<dbReference type="GO" id="GO:0004743">
    <property type="term" value="F:pyruvate kinase activity"/>
    <property type="evidence" value="ECO:0007669"/>
    <property type="project" value="UniProtKB-EC"/>
</dbReference>
<dbReference type="InterPro" id="IPR040442">
    <property type="entry name" value="Pyrv_kinase-like_dom_sf"/>
</dbReference>
<keyword evidence="6" id="KW-0479">Metal-binding</keyword>
<keyword evidence="10" id="KW-0460">Magnesium</keyword>
<evidence type="ECO:0000256" key="9">
    <source>
        <dbReference type="ARBA" id="ARBA00022840"/>
    </source>
</evidence>
<keyword evidence="12 14" id="KW-0670">Pyruvate</keyword>
<dbReference type="GO" id="GO:0030955">
    <property type="term" value="F:potassium ion binding"/>
    <property type="evidence" value="ECO:0007669"/>
    <property type="project" value="InterPro"/>
</dbReference>
<comment type="similarity">
    <text evidence="3">Belongs to the pyruvate kinase family.</text>
</comment>
<evidence type="ECO:0000259" key="13">
    <source>
        <dbReference type="Pfam" id="PF00224"/>
    </source>
</evidence>
<evidence type="ECO:0000256" key="11">
    <source>
        <dbReference type="ARBA" id="ARBA00023152"/>
    </source>
</evidence>
<evidence type="ECO:0000256" key="5">
    <source>
        <dbReference type="ARBA" id="ARBA00022679"/>
    </source>
</evidence>
<dbReference type="PANTHER" id="PTHR11817">
    <property type="entry name" value="PYRUVATE KINASE"/>
    <property type="match status" value="1"/>
</dbReference>
<keyword evidence="15" id="KW-1185">Reference proteome</keyword>
<accession>A0A8K0IWZ1</accession>
<dbReference type="InterPro" id="IPR015813">
    <property type="entry name" value="Pyrv/PenolPyrv_kinase-like_dom"/>
</dbReference>
<comment type="caution">
    <text evidence="14">The sequence shown here is derived from an EMBL/GenBank/DDBJ whole genome shotgun (WGS) entry which is preliminary data.</text>
</comment>
<evidence type="ECO:0000313" key="15">
    <source>
        <dbReference type="Proteomes" id="UP000797356"/>
    </source>
</evidence>
<keyword evidence="8 14" id="KW-0418">Kinase</keyword>
<gene>
    <name evidence="14" type="ORF">COCNU_15G004060</name>
</gene>
<evidence type="ECO:0000256" key="1">
    <source>
        <dbReference type="ARBA" id="ARBA00001958"/>
    </source>
</evidence>
<evidence type="ECO:0000256" key="3">
    <source>
        <dbReference type="ARBA" id="ARBA00008663"/>
    </source>
</evidence>
<keyword evidence="5" id="KW-0808">Transferase</keyword>
<proteinExistence type="inferred from homology"/>
<dbReference type="Pfam" id="PF00224">
    <property type="entry name" value="PK"/>
    <property type="match status" value="1"/>
</dbReference>
<sequence length="85" mass="9301">MLIEEPVRLASVLAPSKEKYFPSLTKIVGTLGPKSRSVETIEACLVAGMSVARFDFSCLNAEYHQETLENLRSAVNNVKKLCAVS</sequence>
<dbReference type="GO" id="GO:0016301">
    <property type="term" value="F:kinase activity"/>
    <property type="evidence" value="ECO:0007669"/>
    <property type="project" value="UniProtKB-KW"/>
</dbReference>
<dbReference type="EC" id="2.7.1.40" evidence="4"/>
<dbReference type="OrthoDB" id="108365at2759"/>
<organism evidence="14 15">
    <name type="scientific">Cocos nucifera</name>
    <name type="common">Coconut palm</name>
    <dbReference type="NCBI Taxonomy" id="13894"/>
    <lineage>
        <taxon>Eukaryota</taxon>
        <taxon>Viridiplantae</taxon>
        <taxon>Streptophyta</taxon>
        <taxon>Embryophyta</taxon>
        <taxon>Tracheophyta</taxon>
        <taxon>Spermatophyta</taxon>
        <taxon>Magnoliopsida</taxon>
        <taxon>Liliopsida</taxon>
        <taxon>Arecaceae</taxon>
        <taxon>Arecoideae</taxon>
        <taxon>Cocoseae</taxon>
        <taxon>Attaleinae</taxon>
        <taxon>Cocos</taxon>
    </lineage>
</organism>
<evidence type="ECO:0000313" key="14">
    <source>
        <dbReference type="EMBL" id="KAG1370040.1"/>
    </source>
</evidence>
<feature type="domain" description="Pyruvate kinase barrel" evidence="13">
    <location>
        <begin position="25"/>
        <end position="84"/>
    </location>
</feature>
<name>A0A8K0IWZ1_COCNU</name>
<dbReference type="SUPFAM" id="SSF51621">
    <property type="entry name" value="Phosphoenolpyruvate/pyruvate domain"/>
    <property type="match status" value="1"/>
</dbReference>
<comment type="pathway">
    <text evidence="2">Carbohydrate degradation; glycolysis; pyruvate from D-glyceraldehyde 3-phosphate: step 5/5.</text>
</comment>
<evidence type="ECO:0000256" key="4">
    <source>
        <dbReference type="ARBA" id="ARBA00012142"/>
    </source>
</evidence>
<dbReference type="InterPro" id="IPR015793">
    <property type="entry name" value="Pyrv_Knase_brl"/>
</dbReference>
<keyword evidence="9" id="KW-0067">ATP-binding</keyword>
<reference evidence="14" key="1">
    <citation type="journal article" date="2017" name="Gigascience">
        <title>The genome draft of coconut (Cocos nucifera).</title>
        <authorList>
            <person name="Xiao Y."/>
            <person name="Xu P."/>
            <person name="Fan H."/>
            <person name="Baudouin L."/>
            <person name="Xia W."/>
            <person name="Bocs S."/>
            <person name="Xu J."/>
            <person name="Li Q."/>
            <person name="Guo A."/>
            <person name="Zhou L."/>
            <person name="Li J."/>
            <person name="Wu Y."/>
            <person name="Ma Z."/>
            <person name="Armero A."/>
            <person name="Issali A.E."/>
            <person name="Liu N."/>
            <person name="Peng M."/>
            <person name="Yang Y."/>
        </authorList>
    </citation>
    <scope>NUCLEOTIDE SEQUENCE</scope>
    <source>
        <tissue evidence="14">Spear leaf of Hainan Tall coconut</tissue>
    </source>
</reference>
<dbReference type="GO" id="GO:0005524">
    <property type="term" value="F:ATP binding"/>
    <property type="evidence" value="ECO:0007669"/>
    <property type="project" value="UniProtKB-KW"/>
</dbReference>
<dbReference type="Proteomes" id="UP000797356">
    <property type="component" value="Chromosome 15"/>
</dbReference>
<comment type="cofactor">
    <cofactor evidence="1">
        <name>K(+)</name>
        <dbReference type="ChEBI" id="CHEBI:29103"/>
    </cofactor>
</comment>
<protein>
    <recommendedName>
        <fullName evidence="4">pyruvate kinase</fullName>
        <ecNumber evidence="4">2.7.1.40</ecNumber>
    </recommendedName>
</protein>
<evidence type="ECO:0000256" key="10">
    <source>
        <dbReference type="ARBA" id="ARBA00022842"/>
    </source>
</evidence>
<reference evidence="14" key="2">
    <citation type="submission" date="2019-07" db="EMBL/GenBank/DDBJ databases">
        <authorList>
            <person name="Yang Y."/>
            <person name="Bocs S."/>
            <person name="Baudouin L."/>
        </authorList>
    </citation>
    <scope>NUCLEOTIDE SEQUENCE</scope>
    <source>
        <tissue evidence="14">Spear leaf of Hainan Tall coconut</tissue>
    </source>
</reference>